<dbReference type="InterPro" id="IPR011989">
    <property type="entry name" value="ARM-like"/>
</dbReference>
<accession>A0A2A6RDL7</accession>
<dbReference type="Proteomes" id="UP000220527">
    <property type="component" value="Unassembled WGS sequence"/>
</dbReference>
<gene>
    <name evidence="2" type="ORF">CJ255_20405</name>
</gene>
<dbReference type="SUPFAM" id="SSF48371">
    <property type="entry name" value="ARM repeat"/>
    <property type="match status" value="1"/>
</dbReference>
<dbReference type="AlphaFoldDB" id="A0A2A6RDL7"/>
<dbReference type="OrthoDB" id="134565at2"/>
<reference evidence="3" key="1">
    <citation type="submission" date="2017-08" db="EMBL/GenBank/DDBJ databases">
        <authorList>
            <person name="Grouzdev D.S."/>
            <person name="Gaisin V.A."/>
            <person name="Rysina M.S."/>
            <person name="Gorlenko V.M."/>
        </authorList>
    </citation>
    <scope>NUCLEOTIDE SEQUENCE [LARGE SCALE GENOMIC DNA]</scope>
    <source>
        <strain evidence="3">Kir15-3F</strain>
    </source>
</reference>
<proteinExistence type="predicted"/>
<dbReference type="RefSeq" id="WP_097645924.1">
    <property type="nucleotide sequence ID" value="NZ_NQWI01000174.1"/>
</dbReference>
<keyword evidence="3" id="KW-1185">Reference proteome</keyword>
<dbReference type="EMBL" id="NQWI01000174">
    <property type="protein sequence ID" value="PDW00638.1"/>
    <property type="molecule type" value="Genomic_DNA"/>
</dbReference>
<dbReference type="InterPro" id="IPR027417">
    <property type="entry name" value="P-loop_NTPase"/>
</dbReference>
<organism evidence="2 3">
    <name type="scientific">Candidatus Viridilinea mediisalina</name>
    <dbReference type="NCBI Taxonomy" id="2024553"/>
    <lineage>
        <taxon>Bacteria</taxon>
        <taxon>Bacillati</taxon>
        <taxon>Chloroflexota</taxon>
        <taxon>Chloroflexia</taxon>
        <taxon>Chloroflexales</taxon>
        <taxon>Chloroflexineae</taxon>
        <taxon>Oscillochloridaceae</taxon>
        <taxon>Candidatus Viridilinea</taxon>
    </lineage>
</organism>
<evidence type="ECO:0000313" key="3">
    <source>
        <dbReference type="Proteomes" id="UP000220527"/>
    </source>
</evidence>
<sequence>MSQFEDMLVRVQRATQAGQAVHYTVELWLQGGRRLQSQAELALADFIEPTPGSPQAVAVGFDLFNRLFSGPLAVAFQQAWAALNARGRTLRLRLALDPAAPELHAIPWELMYFDDSGGLAPPRPLAIDARVAFSRYIESARFDEGQPVAERPVRLLLAIATPNDLPRWNLAELDRAAEERDFRTRFSAVVASGQFRCDVLPTTTAPMLQESLQRGTLEQQSARGYDVLLYLGHGLHHAELGTRLVLEHPANGHVALYDGAELIDFLKQLPASHRPVLIILVACNSAVAGTLNSLAARLLTDAGVPAVLAMQRLVEIGLARSFTHQLSEHLLRDGVIDRAVNMARRWVFQAEDLGWSTPVLYMRNAEGRLFSPNAQLEYVSQVLRDPAFARWGGAEYIEVGVLAVAPGQDWNLLRARPEDAPAVVGALEALDRALGMGLRPLRRRDEQEGRRTTNLAALIGPPQSGQTTVLRRLAYELAEATTNDVSRPLGIFLSLTGYEQLRGPRRLERYIIEQARTEVPSLAEQLTSIFRPDTTQRDAHAGPHFIFLLDNLDEIPDRHRIDLARELHMLATRLPQQRFIVTSAEDSFPGQIMSRAQVFVIQMLNEHQILRYLRQRDERIALRIFQQIRANRLLKLAGDPSLLALIYELLASDAQAVLTRNQLVQDYLDRMLATIDPRYSQGDAAREGLIALAWYSRWNHREQIPLRDLFRILGQVRRQRDYSLEELYAMLRQARLLTGVGQHAARFVNPLLHAYCAAVALSQSAAANRLPDIIAMCANPELLSWWEDVLYALAGLLSNPTLLFEQLAAATRAGGNTHALLAARCLEASPKAQEDDLPPALRSELLDACVLRLRSEREPSAERREQIVAALGRLSYQQVRHELRRILVEKVRPSFHGMRYEYTNVRIAAARALRNIYLLPMGATPAPAPEPGQPLVLTRYEDEVTLHDRSSTRPHAEPATHQAHADDAMLERMMHIWLKGTDGRAEFRDLLRNSTSAPERALAAFALGDMVDEPGQKLLDARQLLRVILSPVDQEEHEIDEDWQDTMWAAADALTLFDPEQVAPLLTVLISRNEAIPDSAAQQLAYVAGRVRANNPEVIDWLIRLLVTNPSQSLKAKALQSLAWMGMGIPSVRLRLSDGRNGPTLKTIIQHIAAGRPIHGLQLGSFDVRLREDDPPDTPLYLRRKAIEALAWIGDVATLRDLGTSFQHWPIELREQWYVAAATIKRRLDVG</sequence>
<feature type="domain" description="NACHT" evidence="1">
    <location>
        <begin position="454"/>
        <end position="587"/>
    </location>
</feature>
<dbReference type="Gene3D" id="3.40.50.300">
    <property type="entry name" value="P-loop containing nucleotide triphosphate hydrolases"/>
    <property type="match status" value="1"/>
</dbReference>
<protein>
    <recommendedName>
        <fullName evidence="1">NACHT domain-containing protein</fullName>
    </recommendedName>
</protein>
<dbReference type="Pfam" id="PF12770">
    <property type="entry name" value="CHAT"/>
    <property type="match status" value="1"/>
</dbReference>
<comment type="caution">
    <text evidence="2">The sequence shown here is derived from an EMBL/GenBank/DDBJ whole genome shotgun (WGS) entry which is preliminary data.</text>
</comment>
<evidence type="ECO:0000313" key="2">
    <source>
        <dbReference type="EMBL" id="PDW00638.1"/>
    </source>
</evidence>
<dbReference type="InterPro" id="IPR024983">
    <property type="entry name" value="CHAT_dom"/>
</dbReference>
<dbReference type="Gene3D" id="1.25.10.10">
    <property type="entry name" value="Leucine-rich Repeat Variant"/>
    <property type="match status" value="1"/>
</dbReference>
<name>A0A2A6RDL7_9CHLR</name>
<dbReference type="InterPro" id="IPR016024">
    <property type="entry name" value="ARM-type_fold"/>
</dbReference>
<evidence type="ECO:0000259" key="1">
    <source>
        <dbReference type="PROSITE" id="PS50837"/>
    </source>
</evidence>
<dbReference type="InterPro" id="IPR007111">
    <property type="entry name" value="NACHT_NTPase"/>
</dbReference>
<dbReference type="PROSITE" id="PS50837">
    <property type="entry name" value="NACHT"/>
    <property type="match status" value="1"/>
</dbReference>
<dbReference type="SUPFAM" id="SSF52540">
    <property type="entry name" value="P-loop containing nucleoside triphosphate hydrolases"/>
    <property type="match status" value="1"/>
</dbReference>